<feature type="chain" id="PRO_5032972216" description="Imelysin-like domain-containing protein" evidence="1">
    <location>
        <begin position="23"/>
        <end position="337"/>
    </location>
</feature>
<comment type="caution">
    <text evidence="2">The sequence shown here is derived from an EMBL/GenBank/DDBJ whole genome shotgun (WGS) entry which is preliminary data.</text>
</comment>
<sequence length="337" mass="34999">MGRLVLHTVLMGAALGACALNAARLEAGHEVAERSNYALAAAHAYFDAIEARRTEAAAALVASDPSCLPISPLVIQIPAAPLPPSGAAPLCVGEDGPAPGYEAFPITLGASPRAVLAPRIELLTAIADYAGALAAILDAPKTDVSALLADAAAKLEETRRFANFVGGSDLPSPADAVSGNQGQALLALFAFVEDLAREGRDADRVRALVEERGAVVDEALTLLEAQVRDWARGSASTADDLYGNALFRTYDRYREDMTPQAREALAARIFAARAAAAEGPLRAAAVADAIGLVEEAQAELRALLDEPSEAVRQAAARRNLDRVLTALGLVANLANPL</sequence>
<evidence type="ECO:0000256" key="1">
    <source>
        <dbReference type="SAM" id="SignalP"/>
    </source>
</evidence>
<accession>A0A840I7R4</accession>
<name>A0A840I7R4_9PROT</name>
<dbReference type="EMBL" id="JACHOB010000006">
    <property type="protein sequence ID" value="MBB4660148.1"/>
    <property type="molecule type" value="Genomic_DNA"/>
</dbReference>
<organism evidence="2 3">
    <name type="scientific">Parvularcula dongshanensis</name>
    <dbReference type="NCBI Taxonomy" id="1173995"/>
    <lineage>
        <taxon>Bacteria</taxon>
        <taxon>Pseudomonadati</taxon>
        <taxon>Pseudomonadota</taxon>
        <taxon>Alphaproteobacteria</taxon>
        <taxon>Parvularculales</taxon>
        <taxon>Parvularculaceae</taxon>
        <taxon>Parvularcula</taxon>
    </lineage>
</organism>
<evidence type="ECO:0008006" key="4">
    <source>
        <dbReference type="Google" id="ProtNLM"/>
    </source>
</evidence>
<gene>
    <name evidence="2" type="ORF">GGQ59_002692</name>
</gene>
<evidence type="ECO:0000313" key="2">
    <source>
        <dbReference type="EMBL" id="MBB4660148.1"/>
    </source>
</evidence>
<keyword evidence="3" id="KW-1185">Reference proteome</keyword>
<feature type="signal peptide" evidence="1">
    <location>
        <begin position="1"/>
        <end position="22"/>
    </location>
</feature>
<dbReference type="Proteomes" id="UP000563524">
    <property type="component" value="Unassembled WGS sequence"/>
</dbReference>
<proteinExistence type="predicted"/>
<evidence type="ECO:0000313" key="3">
    <source>
        <dbReference type="Proteomes" id="UP000563524"/>
    </source>
</evidence>
<protein>
    <recommendedName>
        <fullName evidence="4">Imelysin-like domain-containing protein</fullName>
    </recommendedName>
</protein>
<keyword evidence="1" id="KW-0732">Signal</keyword>
<dbReference type="AlphaFoldDB" id="A0A840I7R4"/>
<dbReference type="PROSITE" id="PS51257">
    <property type="entry name" value="PROKAR_LIPOPROTEIN"/>
    <property type="match status" value="1"/>
</dbReference>
<dbReference type="RefSeq" id="WP_183819436.1">
    <property type="nucleotide sequence ID" value="NZ_JACHOB010000006.1"/>
</dbReference>
<reference evidence="2 3" key="1">
    <citation type="submission" date="2020-08" db="EMBL/GenBank/DDBJ databases">
        <title>Genomic Encyclopedia of Type Strains, Phase IV (KMG-IV): sequencing the most valuable type-strain genomes for metagenomic binning, comparative biology and taxonomic classification.</title>
        <authorList>
            <person name="Goeker M."/>
        </authorList>
    </citation>
    <scope>NUCLEOTIDE SEQUENCE [LARGE SCALE GENOMIC DNA]</scope>
    <source>
        <strain evidence="2 3">DSM 102850</strain>
    </source>
</reference>